<dbReference type="InterPro" id="IPR013057">
    <property type="entry name" value="AA_transpt_TM"/>
</dbReference>
<proteinExistence type="inferred from homology"/>
<evidence type="ECO:0000256" key="7">
    <source>
        <dbReference type="ARBA" id="ARBA00049662"/>
    </source>
</evidence>
<evidence type="ECO:0000256" key="6">
    <source>
        <dbReference type="ARBA" id="ARBA00023136"/>
    </source>
</evidence>
<protein>
    <submittedName>
        <fullName evidence="13">Lectin-like protein</fullName>
    </submittedName>
</protein>
<keyword evidence="4" id="KW-0029">Amino-acid transport</keyword>
<feature type="transmembrane region" description="Helical" evidence="9">
    <location>
        <begin position="508"/>
        <end position="530"/>
    </location>
</feature>
<feature type="transmembrane region" description="Helical" evidence="9">
    <location>
        <begin position="410"/>
        <end position="435"/>
    </location>
</feature>
<feature type="transmembrane region" description="Helical" evidence="9">
    <location>
        <begin position="471"/>
        <end position="496"/>
    </location>
</feature>
<feature type="domain" description="Amino acid transporter transmembrane" evidence="11">
    <location>
        <begin position="150"/>
        <end position="530"/>
    </location>
</feature>
<dbReference type="EMBL" id="VEPZ02001209">
    <property type="protein sequence ID" value="KAE8687013.1"/>
    <property type="molecule type" value="Genomic_DNA"/>
</dbReference>
<evidence type="ECO:0000256" key="2">
    <source>
        <dbReference type="ARBA" id="ARBA00022448"/>
    </source>
</evidence>
<comment type="similarity">
    <text evidence="7">Belongs to the amino acid/polyamine transporter 2 family. Amino acid/auxin permease (AAAP) (TC 2.A.18.5) subfamily.</text>
</comment>
<keyword evidence="3 9" id="KW-0812">Transmembrane</keyword>
<dbReference type="Pfam" id="PF13966">
    <property type="entry name" value="zf-RVT"/>
    <property type="match status" value="1"/>
</dbReference>
<name>A0A6A2Z618_HIBSY</name>
<feature type="compositionally biased region" description="Polar residues" evidence="8">
    <location>
        <begin position="41"/>
        <end position="55"/>
    </location>
</feature>
<evidence type="ECO:0000256" key="8">
    <source>
        <dbReference type="SAM" id="MobiDB-lite"/>
    </source>
</evidence>
<dbReference type="Proteomes" id="UP000436088">
    <property type="component" value="Unassembled WGS sequence"/>
</dbReference>
<feature type="region of interest" description="Disordered" evidence="8">
    <location>
        <begin position="1"/>
        <end position="55"/>
    </location>
</feature>
<dbReference type="FunFam" id="1.20.1740.10:FF:000047">
    <property type="entry name" value="Amino acid transporter AVT1A"/>
    <property type="match status" value="1"/>
</dbReference>
<feature type="transmembrane region" description="Helical" evidence="9">
    <location>
        <begin position="293"/>
        <end position="316"/>
    </location>
</feature>
<dbReference type="Pfam" id="PF00078">
    <property type="entry name" value="RVT_1"/>
    <property type="match status" value="1"/>
</dbReference>
<feature type="transmembrane region" description="Helical" evidence="9">
    <location>
        <begin position="221"/>
        <end position="246"/>
    </location>
</feature>
<dbReference type="GO" id="GO:0015179">
    <property type="term" value="F:L-amino acid transmembrane transporter activity"/>
    <property type="evidence" value="ECO:0007669"/>
    <property type="project" value="TreeGrafter"/>
</dbReference>
<evidence type="ECO:0000313" key="14">
    <source>
        <dbReference type="Proteomes" id="UP000436088"/>
    </source>
</evidence>
<dbReference type="GO" id="GO:0005774">
    <property type="term" value="C:vacuolar membrane"/>
    <property type="evidence" value="ECO:0007669"/>
    <property type="project" value="TreeGrafter"/>
</dbReference>
<gene>
    <name evidence="13" type="ORF">F3Y22_tig00111027pilonHSYRG00744</name>
</gene>
<evidence type="ECO:0000256" key="3">
    <source>
        <dbReference type="ARBA" id="ARBA00022692"/>
    </source>
</evidence>
<reference evidence="13" key="1">
    <citation type="submission" date="2019-09" db="EMBL/GenBank/DDBJ databases">
        <title>Draft genome information of white flower Hibiscus syriacus.</title>
        <authorList>
            <person name="Kim Y.-M."/>
        </authorList>
    </citation>
    <scope>NUCLEOTIDE SEQUENCE [LARGE SCALE GENOMIC DNA]</scope>
    <source>
        <strain evidence="13">YM2019G1</strain>
    </source>
</reference>
<evidence type="ECO:0000313" key="13">
    <source>
        <dbReference type="EMBL" id="KAE8687013.1"/>
    </source>
</evidence>
<feature type="transmembrane region" description="Helical" evidence="9">
    <location>
        <begin position="367"/>
        <end position="390"/>
    </location>
</feature>
<keyword evidence="2" id="KW-0813">Transport</keyword>
<dbReference type="PANTHER" id="PTHR22950:SF692">
    <property type="entry name" value="TRANSMEMBRANE AMINO ACID TRANSPORTER FAMILY PROTEIN"/>
    <property type="match status" value="1"/>
</dbReference>
<comment type="subcellular location">
    <subcellularLocation>
        <location evidence="1">Membrane</location>
        <topology evidence="1">Multi-pass membrane protein</topology>
    </subcellularLocation>
</comment>
<feature type="domain" description="Reverse transcriptase" evidence="10">
    <location>
        <begin position="548"/>
        <end position="695"/>
    </location>
</feature>
<feature type="compositionally biased region" description="Basic and acidic residues" evidence="8">
    <location>
        <begin position="26"/>
        <end position="35"/>
    </location>
</feature>
<dbReference type="PANTHER" id="PTHR22950">
    <property type="entry name" value="AMINO ACID TRANSPORTER"/>
    <property type="match status" value="1"/>
</dbReference>
<comment type="caution">
    <text evidence="13">The sequence shown here is derived from an EMBL/GenBank/DDBJ whole genome shotgun (WGS) entry which is preliminary data.</text>
</comment>
<dbReference type="InterPro" id="IPR043502">
    <property type="entry name" value="DNA/RNA_pol_sf"/>
</dbReference>
<feature type="transmembrane region" description="Helical" evidence="9">
    <location>
        <begin position="447"/>
        <end position="465"/>
    </location>
</feature>
<dbReference type="AlphaFoldDB" id="A0A6A2Z618"/>
<organism evidence="13 14">
    <name type="scientific">Hibiscus syriacus</name>
    <name type="common">Rose of Sharon</name>
    <dbReference type="NCBI Taxonomy" id="106335"/>
    <lineage>
        <taxon>Eukaryota</taxon>
        <taxon>Viridiplantae</taxon>
        <taxon>Streptophyta</taxon>
        <taxon>Embryophyta</taxon>
        <taxon>Tracheophyta</taxon>
        <taxon>Spermatophyta</taxon>
        <taxon>Magnoliopsida</taxon>
        <taxon>eudicotyledons</taxon>
        <taxon>Gunneridae</taxon>
        <taxon>Pentapetalae</taxon>
        <taxon>rosids</taxon>
        <taxon>malvids</taxon>
        <taxon>Malvales</taxon>
        <taxon>Malvaceae</taxon>
        <taxon>Malvoideae</taxon>
        <taxon>Hibiscus</taxon>
    </lineage>
</organism>
<feature type="transmembrane region" description="Helical" evidence="9">
    <location>
        <begin position="180"/>
        <end position="200"/>
    </location>
</feature>
<feature type="domain" description="Reverse transcriptase zinc-binding" evidence="12">
    <location>
        <begin position="869"/>
        <end position="948"/>
    </location>
</feature>
<accession>A0A6A2Z618</accession>
<dbReference type="SUPFAM" id="SSF56672">
    <property type="entry name" value="DNA/RNA polymerases"/>
    <property type="match status" value="1"/>
</dbReference>
<dbReference type="InterPro" id="IPR026960">
    <property type="entry name" value="RVT-Znf"/>
</dbReference>
<evidence type="ECO:0000256" key="5">
    <source>
        <dbReference type="ARBA" id="ARBA00022989"/>
    </source>
</evidence>
<keyword evidence="6 9" id="KW-0472">Membrane</keyword>
<sequence>MKIDEEDIGVGLDREDAFQTDDEENRAERVCGHAEDDTESDFTFPSRNSSNNFIGANNSNWPQSYRESMDMLKGATPQSLSFLKISGVTGSVGSTSSTCKYPSLNDEFSSLGNPLVFEAVLDEEAHTPNLIASQQSISINGSIPPLENQCSFIQALINGINVLSGIGLLTTPYAVKEGGWLSLTLLVIFGIVACYTGVLLKRCLESSPGLQTYPDIGQAAFGVAGRLMISVILYAELYAACVEYVIMMSDNLSTIFPNTGMHFAGIYLDAPQVFAIIGTLFILPTVWLRDLSLLSYLSVGGVGASILMVLCLLWIGVDHAGFHQGGTSLNLSNLPISVGIYSFCYAGHSVFPNIYSSMREPSQFPFVLIGSFTFCWILSTGIAISGFLIFGDSVESQFTLNMPTNFLASKVAICTVVIITISKYALTLTPIALSLEELISSTWFRSYGVSILIRTALVISTLIVAMKVPFFAFVMALAGSLLAMLITVVFPCACYLSILGDRLSKLQITVCICIGVLGLIIAGLGTYASIIRIAGQLGDIIDNTLLAQELVRDYNRKNISPRCSLKIDLHKAFDSLHWGFISATLKAIGLPSLFINWIELCFSTARYSIAFNGSLIGYFKGAKVGKNLFAYHPKCKRNGITHLSFADDLLIFCKGTVDSFLGVTSVLDMFYEMSGLKLNASKCELFAALRYLGIPLVTRKISDKDCVVLIENIKAKLHQWSTKTLSYVGRLELKRVVLFSITNYWCRKLFLPLSVLKKVEQLCSRFFWKGSDRSAFGARVSWQNICCLKSEGGLGIKDLKTWNRACMLSLIKKILAGEGSLWVAWLKSYILKENDFWNAGIRPSVSWSLKKIFKLRPEAFSILSPGAKSVRCIWDSIWVRHPLVTWQKLIWFPFHIPKHSLITWMAFIDRLPTKARLLRMGLINDSHCMFCENPLENRDHLFLHCPMVGFL</sequence>
<evidence type="ECO:0000256" key="4">
    <source>
        <dbReference type="ARBA" id="ARBA00022970"/>
    </source>
</evidence>
<keyword evidence="5 9" id="KW-1133">Transmembrane helix</keyword>
<feature type="transmembrane region" description="Helical" evidence="9">
    <location>
        <begin position="266"/>
        <end position="286"/>
    </location>
</feature>
<evidence type="ECO:0000259" key="11">
    <source>
        <dbReference type="Pfam" id="PF01490"/>
    </source>
</evidence>
<dbReference type="InterPro" id="IPR000477">
    <property type="entry name" value="RT_dom"/>
</dbReference>
<evidence type="ECO:0000259" key="12">
    <source>
        <dbReference type="Pfam" id="PF13966"/>
    </source>
</evidence>
<evidence type="ECO:0000256" key="1">
    <source>
        <dbReference type="ARBA" id="ARBA00004141"/>
    </source>
</evidence>
<keyword evidence="14" id="KW-1185">Reference proteome</keyword>
<dbReference type="Pfam" id="PF01490">
    <property type="entry name" value="Aa_trans"/>
    <property type="match status" value="1"/>
</dbReference>
<evidence type="ECO:0000256" key="9">
    <source>
        <dbReference type="SAM" id="Phobius"/>
    </source>
</evidence>
<evidence type="ECO:0000259" key="10">
    <source>
        <dbReference type="Pfam" id="PF00078"/>
    </source>
</evidence>
<feature type="transmembrane region" description="Helical" evidence="9">
    <location>
        <begin position="336"/>
        <end position="355"/>
    </location>
</feature>